<evidence type="ECO:0000256" key="7">
    <source>
        <dbReference type="ARBA" id="ARBA00013129"/>
    </source>
</evidence>
<evidence type="ECO:0000256" key="9">
    <source>
        <dbReference type="ARBA" id="ARBA00022741"/>
    </source>
</evidence>
<comment type="catalytic activity">
    <reaction evidence="1">
        <text>(6R)-NADHX = (6S)-NADHX</text>
        <dbReference type="Rhea" id="RHEA:32215"/>
        <dbReference type="ChEBI" id="CHEBI:64074"/>
        <dbReference type="ChEBI" id="CHEBI:64075"/>
        <dbReference type="EC" id="5.1.99.6"/>
    </reaction>
</comment>
<evidence type="ECO:0000256" key="18">
    <source>
        <dbReference type="ARBA" id="ARBA00032624"/>
    </source>
</evidence>
<dbReference type="InterPro" id="IPR030677">
    <property type="entry name" value="Nnr"/>
</dbReference>
<dbReference type="PANTHER" id="PTHR12592:SF0">
    <property type="entry name" value="ATP-DEPENDENT (S)-NAD(P)H-HYDRATE DEHYDRATASE"/>
    <property type="match status" value="1"/>
</dbReference>
<dbReference type="Pfam" id="PF01256">
    <property type="entry name" value="Carb_kinase"/>
    <property type="match status" value="1"/>
</dbReference>
<proteinExistence type="inferred from homology"/>
<evidence type="ECO:0000256" key="6">
    <source>
        <dbReference type="ARBA" id="ARBA00012228"/>
    </source>
</evidence>
<dbReference type="Pfam" id="PF03853">
    <property type="entry name" value="YjeF_N"/>
    <property type="match status" value="1"/>
</dbReference>
<keyword evidence="8" id="KW-0479">Metal-binding</keyword>
<keyword evidence="14" id="KW-0413">Isomerase</keyword>
<name>A0A0W8FXK1_9ZZZZ</name>
<keyword evidence="13" id="KW-0520">NAD</keyword>
<evidence type="ECO:0000256" key="1">
    <source>
        <dbReference type="ARBA" id="ARBA00000013"/>
    </source>
</evidence>
<protein>
    <recommendedName>
        <fullName evidence="18">Nicotinamide nucleotide repair protein</fullName>
        <ecNumber evidence="7">4.2.1.136</ecNumber>
        <ecNumber evidence="6">5.1.99.6</ecNumber>
    </recommendedName>
</protein>
<keyword evidence="10" id="KW-0067">ATP-binding</keyword>
<evidence type="ECO:0000256" key="2">
    <source>
        <dbReference type="ARBA" id="ARBA00000909"/>
    </source>
</evidence>
<dbReference type="GO" id="GO:0052855">
    <property type="term" value="F:ADP-dependent NAD(P)H-hydrate dehydratase activity"/>
    <property type="evidence" value="ECO:0007669"/>
    <property type="project" value="UniProtKB-EC"/>
</dbReference>
<evidence type="ECO:0000256" key="3">
    <source>
        <dbReference type="ARBA" id="ARBA00001958"/>
    </source>
</evidence>
<dbReference type="GO" id="GO:0046872">
    <property type="term" value="F:metal ion binding"/>
    <property type="evidence" value="ECO:0007669"/>
    <property type="project" value="UniProtKB-KW"/>
</dbReference>
<evidence type="ECO:0000256" key="4">
    <source>
        <dbReference type="ARBA" id="ARBA00006001"/>
    </source>
</evidence>
<dbReference type="PROSITE" id="PS51385">
    <property type="entry name" value="YJEF_N"/>
    <property type="match status" value="1"/>
</dbReference>
<dbReference type="InterPro" id="IPR004443">
    <property type="entry name" value="YjeF_N_dom"/>
</dbReference>
<keyword evidence="11" id="KW-0521">NADP</keyword>
<evidence type="ECO:0000256" key="14">
    <source>
        <dbReference type="ARBA" id="ARBA00023235"/>
    </source>
</evidence>
<dbReference type="HAMAP" id="MF_01966">
    <property type="entry name" value="NADHX_epimerase"/>
    <property type="match status" value="1"/>
</dbReference>
<evidence type="ECO:0000256" key="20">
    <source>
        <dbReference type="ARBA" id="ARBA00049209"/>
    </source>
</evidence>
<dbReference type="SUPFAM" id="SSF64153">
    <property type="entry name" value="YjeF N-terminal domain-like"/>
    <property type="match status" value="1"/>
</dbReference>
<organism evidence="23">
    <name type="scientific">hydrocarbon metagenome</name>
    <dbReference type="NCBI Taxonomy" id="938273"/>
    <lineage>
        <taxon>unclassified sequences</taxon>
        <taxon>metagenomes</taxon>
        <taxon>ecological metagenomes</taxon>
    </lineage>
</organism>
<dbReference type="PANTHER" id="PTHR12592">
    <property type="entry name" value="ATP-DEPENDENT (S)-NAD(P)H-HYDRATE DEHYDRATASE FAMILY MEMBER"/>
    <property type="match status" value="1"/>
</dbReference>
<comment type="similarity">
    <text evidence="4">In the N-terminal section; belongs to the NnrE/AIBP family.</text>
</comment>
<dbReference type="InterPro" id="IPR036652">
    <property type="entry name" value="YjeF_N_dom_sf"/>
</dbReference>
<dbReference type="AlphaFoldDB" id="A0A0W8FXK1"/>
<dbReference type="PROSITE" id="PS51383">
    <property type="entry name" value="YJEF_C_3"/>
    <property type="match status" value="1"/>
</dbReference>
<dbReference type="EC" id="4.2.1.136" evidence="7"/>
<dbReference type="EC" id="5.1.99.6" evidence="6"/>
<keyword evidence="15" id="KW-0456">Lyase</keyword>
<dbReference type="PIRSF" id="PIRSF017184">
    <property type="entry name" value="Nnr"/>
    <property type="match status" value="1"/>
</dbReference>
<evidence type="ECO:0000256" key="19">
    <source>
        <dbReference type="ARBA" id="ARBA00048238"/>
    </source>
</evidence>
<comment type="catalytic activity">
    <reaction evidence="20">
        <text>(6S)-NADPHX + ADP = AMP + phosphate + NADPH + H(+)</text>
        <dbReference type="Rhea" id="RHEA:32235"/>
        <dbReference type="ChEBI" id="CHEBI:15378"/>
        <dbReference type="ChEBI" id="CHEBI:43474"/>
        <dbReference type="ChEBI" id="CHEBI:57783"/>
        <dbReference type="ChEBI" id="CHEBI:64076"/>
        <dbReference type="ChEBI" id="CHEBI:456215"/>
        <dbReference type="ChEBI" id="CHEBI:456216"/>
        <dbReference type="EC" id="4.2.1.136"/>
    </reaction>
</comment>
<dbReference type="GO" id="GO:0005524">
    <property type="term" value="F:ATP binding"/>
    <property type="evidence" value="ECO:0007669"/>
    <property type="project" value="UniProtKB-KW"/>
</dbReference>
<keyword evidence="9" id="KW-0547">Nucleotide-binding</keyword>
<evidence type="ECO:0000259" key="21">
    <source>
        <dbReference type="PROSITE" id="PS51383"/>
    </source>
</evidence>
<dbReference type="NCBIfam" id="TIGR00197">
    <property type="entry name" value="yjeF_nterm"/>
    <property type="match status" value="1"/>
</dbReference>
<sequence length="525" mass="57358">MIPLYSSQQVRKADNYAINRLKIPSITLMENASRSIYQITLNKFPELDQSHEIGIICGKGNNGGDGFALARHFINDGYNVKLLSLSSGNDLSEDAKINFEILKSLIKRRPGSSLIHYKSIKDINKLRSCYVLFDALLGTGAKGELREPYNSIITAVNKFSSYKIAVDIPTGLDINNATGSIIFNADLTVALAELKSGLFYGNGYIYSGEIEKGYIGIGEDFFEELEVENYLIEPEDAFIGLPIKKMDMHKYSAGKVLTVAGSGRLPGAACFTANSVIFGGAGASILAFPNSVKSIAHNKLESATMFNYDDEGTEFLSKKNINEIKEYFNWADSIAIGPGLGRKIETIEAVRYLLSSLKNKKVVVDADALYAISDNYYKKINLNGMVLTPHYHEFANLLGIKLKVLQENILELGKKFVKETGAYLVLKGAPTIIFTPLGEALINTTGNPGMATFGSGDVLTGLLASFIAQSNDLEEAIVSAVYIHSLAADLLLVNVTEHGITADLIMKNIPYTIKFLEDTVVKSNF</sequence>
<keyword evidence="12" id="KW-0630">Potassium</keyword>
<comment type="function">
    <text evidence="17">Bifunctional enzyme that catalyzes the epimerization of the S- and R-forms of NAD(P)HX and the dehydration of the S-form of NAD(P)HX at the expense of ADP, which is converted to AMP. This allows the repair of both epimers of NAD(P)HX, a damaged form of NAD(P)H that is a result of enzymatic or heat-dependent hydration.</text>
</comment>
<gene>
    <name evidence="23" type="ORF">ASZ90_004611</name>
</gene>
<dbReference type="GO" id="GO:0110051">
    <property type="term" value="P:metabolite repair"/>
    <property type="evidence" value="ECO:0007669"/>
    <property type="project" value="TreeGrafter"/>
</dbReference>
<evidence type="ECO:0000256" key="12">
    <source>
        <dbReference type="ARBA" id="ARBA00022958"/>
    </source>
</evidence>
<comment type="cofactor">
    <cofactor evidence="3">
        <name>K(+)</name>
        <dbReference type="ChEBI" id="CHEBI:29103"/>
    </cofactor>
</comment>
<evidence type="ECO:0000256" key="16">
    <source>
        <dbReference type="ARBA" id="ARBA00023268"/>
    </source>
</evidence>
<keyword evidence="16" id="KW-0511">Multifunctional enzyme</keyword>
<evidence type="ECO:0000256" key="17">
    <source>
        <dbReference type="ARBA" id="ARBA00025153"/>
    </source>
</evidence>
<evidence type="ECO:0000256" key="15">
    <source>
        <dbReference type="ARBA" id="ARBA00023239"/>
    </source>
</evidence>
<comment type="caution">
    <text evidence="23">The sequence shown here is derived from an EMBL/GenBank/DDBJ whole genome shotgun (WGS) entry which is preliminary data.</text>
</comment>
<comment type="catalytic activity">
    <reaction evidence="19">
        <text>(6S)-NADHX + ADP = AMP + phosphate + NADH + H(+)</text>
        <dbReference type="Rhea" id="RHEA:32223"/>
        <dbReference type="ChEBI" id="CHEBI:15378"/>
        <dbReference type="ChEBI" id="CHEBI:43474"/>
        <dbReference type="ChEBI" id="CHEBI:57945"/>
        <dbReference type="ChEBI" id="CHEBI:64074"/>
        <dbReference type="ChEBI" id="CHEBI:456215"/>
        <dbReference type="ChEBI" id="CHEBI:456216"/>
        <dbReference type="EC" id="4.2.1.136"/>
    </reaction>
</comment>
<evidence type="ECO:0000313" key="23">
    <source>
        <dbReference type="EMBL" id="KUG25564.1"/>
    </source>
</evidence>
<comment type="similarity">
    <text evidence="5">In the C-terminal section; belongs to the NnrD/CARKD family.</text>
</comment>
<evidence type="ECO:0000256" key="5">
    <source>
        <dbReference type="ARBA" id="ARBA00009524"/>
    </source>
</evidence>
<feature type="domain" description="YjeF N-terminal" evidence="22">
    <location>
        <begin position="10"/>
        <end position="223"/>
    </location>
</feature>
<dbReference type="HAMAP" id="MF_01965">
    <property type="entry name" value="NADHX_dehydratase"/>
    <property type="match status" value="1"/>
</dbReference>
<dbReference type="Gene3D" id="3.40.1190.20">
    <property type="match status" value="1"/>
</dbReference>
<comment type="catalytic activity">
    <reaction evidence="2">
        <text>(6R)-NADPHX = (6S)-NADPHX</text>
        <dbReference type="Rhea" id="RHEA:32227"/>
        <dbReference type="ChEBI" id="CHEBI:64076"/>
        <dbReference type="ChEBI" id="CHEBI:64077"/>
        <dbReference type="EC" id="5.1.99.6"/>
    </reaction>
</comment>
<evidence type="ECO:0000259" key="22">
    <source>
        <dbReference type="PROSITE" id="PS51385"/>
    </source>
</evidence>
<dbReference type="NCBIfam" id="TIGR00196">
    <property type="entry name" value="yjeF_cterm"/>
    <property type="match status" value="1"/>
</dbReference>
<accession>A0A0W8FXK1</accession>
<evidence type="ECO:0000256" key="11">
    <source>
        <dbReference type="ARBA" id="ARBA00022857"/>
    </source>
</evidence>
<evidence type="ECO:0000256" key="10">
    <source>
        <dbReference type="ARBA" id="ARBA00022840"/>
    </source>
</evidence>
<reference evidence="23" key="1">
    <citation type="journal article" date="2015" name="Proc. Natl. Acad. Sci. U.S.A.">
        <title>Networks of energetic and metabolic interactions define dynamics in microbial communities.</title>
        <authorList>
            <person name="Embree M."/>
            <person name="Liu J.K."/>
            <person name="Al-Bassam M.M."/>
            <person name="Zengler K."/>
        </authorList>
    </citation>
    <scope>NUCLEOTIDE SEQUENCE</scope>
</reference>
<dbReference type="EMBL" id="LNQE01000652">
    <property type="protein sequence ID" value="KUG25564.1"/>
    <property type="molecule type" value="Genomic_DNA"/>
</dbReference>
<dbReference type="SUPFAM" id="SSF53613">
    <property type="entry name" value="Ribokinase-like"/>
    <property type="match status" value="1"/>
</dbReference>
<feature type="domain" description="YjeF C-terminal" evidence="21">
    <location>
        <begin position="233"/>
        <end position="516"/>
    </location>
</feature>
<evidence type="ECO:0000256" key="13">
    <source>
        <dbReference type="ARBA" id="ARBA00023027"/>
    </source>
</evidence>
<dbReference type="InterPro" id="IPR000631">
    <property type="entry name" value="CARKD"/>
</dbReference>
<dbReference type="Gene3D" id="3.40.50.10260">
    <property type="entry name" value="YjeF N-terminal domain"/>
    <property type="match status" value="1"/>
</dbReference>
<dbReference type="GO" id="GO:0052856">
    <property type="term" value="F:NAD(P)HX epimerase activity"/>
    <property type="evidence" value="ECO:0007669"/>
    <property type="project" value="UniProtKB-EC"/>
</dbReference>
<dbReference type="CDD" id="cd01171">
    <property type="entry name" value="YXKO-related"/>
    <property type="match status" value="1"/>
</dbReference>
<dbReference type="InterPro" id="IPR029056">
    <property type="entry name" value="Ribokinase-like"/>
</dbReference>
<evidence type="ECO:0000256" key="8">
    <source>
        <dbReference type="ARBA" id="ARBA00022723"/>
    </source>
</evidence>